<dbReference type="InterPro" id="IPR013766">
    <property type="entry name" value="Thioredoxin_domain"/>
</dbReference>
<proteinExistence type="predicted"/>
<dbReference type="RefSeq" id="WP_248353369.1">
    <property type="nucleotide sequence ID" value="NZ_AP025591.1"/>
</dbReference>
<dbReference type="PROSITE" id="PS00194">
    <property type="entry name" value="THIOREDOXIN_1"/>
    <property type="match status" value="1"/>
</dbReference>
<dbReference type="SUPFAM" id="SSF52833">
    <property type="entry name" value="Thioredoxin-like"/>
    <property type="match status" value="1"/>
</dbReference>
<gene>
    <name evidence="7" type="ORF">AMOR_38600</name>
</gene>
<keyword evidence="4" id="KW-0676">Redox-active center</keyword>
<evidence type="ECO:0000313" key="7">
    <source>
        <dbReference type="EMBL" id="BDG04864.1"/>
    </source>
</evidence>
<dbReference type="Pfam" id="PF08534">
    <property type="entry name" value="Redoxin"/>
    <property type="match status" value="1"/>
</dbReference>
<keyword evidence="8" id="KW-1185">Reference proteome</keyword>
<name>A0ABM7WZE8_9BACT</name>
<accession>A0ABM7WZE8</accession>
<keyword evidence="3" id="KW-1015">Disulfide bond</keyword>
<dbReference type="PANTHER" id="PTHR42852">
    <property type="entry name" value="THIOL:DISULFIDE INTERCHANGE PROTEIN DSBE"/>
    <property type="match status" value="1"/>
</dbReference>
<evidence type="ECO:0000256" key="4">
    <source>
        <dbReference type="ARBA" id="ARBA00023284"/>
    </source>
</evidence>
<dbReference type="Proteomes" id="UP001162891">
    <property type="component" value="Chromosome"/>
</dbReference>
<dbReference type="PANTHER" id="PTHR42852:SF6">
    <property type="entry name" value="THIOL:DISULFIDE INTERCHANGE PROTEIN DSBE"/>
    <property type="match status" value="1"/>
</dbReference>
<evidence type="ECO:0000256" key="5">
    <source>
        <dbReference type="SAM" id="SignalP"/>
    </source>
</evidence>
<dbReference type="InterPro" id="IPR050553">
    <property type="entry name" value="Thioredoxin_ResA/DsbE_sf"/>
</dbReference>
<feature type="domain" description="Thioredoxin" evidence="6">
    <location>
        <begin position="14"/>
        <end position="166"/>
    </location>
</feature>
<keyword evidence="2" id="KW-0201">Cytochrome c-type biogenesis</keyword>
<evidence type="ECO:0000256" key="3">
    <source>
        <dbReference type="ARBA" id="ARBA00023157"/>
    </source>
</evidence>
<dbReference type="EMBL" id="AP025591">
    <property type="protein sequence ID" value="BDG04864.1"/>
    <property type="molecule type" value="Genomic_DNA"/>
</dbReference>
<reference evidence="8" key="1">
    <citation type="journal article" date="2022" name="Int. J. Syst. Evol. Microbiol.">
        <title>Anaeromyxobacter oryzae sp. nov., Anaeromyxobacter diazotrophicus sp. nov. and Anaeromyxobacter paludicola sp. nov., isolated from paddy soils.</title>
        <authorList>
            <person name="Itoh H."/>
            <person name="Xu Z."/>
            <person name="Mise K."/>
            <person name="Masuda Y."/>
            <person name="Ushijima N."/>
            <person name="Hayakawa C."/>
            <person name="Shiratori Y."/>
            <person name="Senoo K."/>
        </authorList>
    </citation>
    <scope>NUCLEOTIDE SEQUENCE [LARGE SCALE GENOMIC DNA]</scope>
    <source>
        <strain evidence="8">Red232</strain>
    </source>
</reference>
<evidence type="ECO:0000256" key="1">
    <source>
        <dbReference type="ARBA" id="ARBA00004196"/>
    </source>
</evidence>
<evidence type="ECO:0000256" key="2">
    <source>
        <dbReference type="ARBA" id="ARBA00022748"/>
    </source>
</evidence>
<keyword evidence="5" id="KW-0732">Signal</keyword>
<feature type="chain" id="PRO_5045822183" description="Thioredoxin domain-containing protein" evidence="5">
    <location>
        <begin position="25"/>
        <end position="172"/>
    </location>
</feature>
<protein>
    <recommendedName>
        <fullName evidence="6">Thioredoxin domain-containing protein</fullName>
    </recommendedName>
</protein>
<comment type="subcellular location">
    <subcellularLocation>
        <location evidence="1">Cell envelope</location>
    </subcellularLocation>
</comment>
<sequence>MARPALAVLLAAATACATARPALRAPALTGKSVDIAAEDLSGRPVRLEADGRVRVVDFWATWCEPCQDQLPHLDGLAHRYGEQGLAVTAVSFDEDRAQLDAFLVQHPVSIAILWDRGGAKLSEPLDVQRLPTTLVLDRRGIVRHVHVGFDAASGERLEREVKALLAEAPPAS</sequence>
<dbReference type="InterPro" id="IPR017937">
    <property type="entry name" value="Thioredoxin_CS"/>
</dbReference>
<dbReference type="CDD" id="cd02966">
    <property type="entry name" value="TlpA_like_family"/>
    <property type="match status" value="1"/>
</dbReference>
<evidence type="ECO:0000259" key="6">
    <source>
        <dbReference type="PROSITE" id="PS51352"/>
    </source>
</evidence>
<feature type="signal peptide" evidence="5">
    <location>
        <begin position="1"/>
        <end position="24"/>
    </location>
</feature>
<dbReference type="PROSITE" id="PS51352">
    <property type="entry name" value="THIOREDOXIN_2"/>
    <property type="match status" value="1"/>
</dbReference>
<evidence type="ECO:0000313" key="8">
    <source>
        <dbReference type="Proteomes" id="UP001162891"/>
    </source>
</evidence>
<dbReference type="InterPro" id="IPR013740">
    <property type="entry name" value="Redoxin"/>
</dbReference>
<dbReference type="PROSITE" id="PS51257">
    <property type="entry name" value="PROKAR_LIPOPROTEIN"/>
    <property type="match status" value="1"/>
</dbReference>
<dbReference type="InterPro" id="IPR036249">
    <property type="entry name" value="Thioredoxin-like_sf"/>
</dbReference>
<dbReference type="Gene3D" id="3.40.30.10">
    <property type="entry name" value="Glutaredoxin"/>
    <property type="match status" value="1"/>
</dbReference>
<organism evidence="7 8">
    <name type="scientific">Anaeromyxobacter oryzae</name>
    <dbReference type="NCBI Taxonomy" id="2918170"/>
    <lineage>
        <taxon>Bacteria</taxon>
        <taxon>Pseudomonadati</taxon>
        <taxon>Myxococcota</taxon>
        <taxon>Myxococcia</taxon>
        <taxon>Myxococcales</taxon>
        <taxon>Cystobacterineae</taxon>
        <taxon>Anaeromyxobacteraceae</taxon>
        <taxon>Anaeromyxobacter</taxon>
    </lineage>
</organism>